<comment type="catalytic activity">
    <reaction evidence="12 15">
        <text>DNA(n) + a 2'-deoxyribonucleoside 5'-triphosphate = DNA(n+1) + diphosphate</text>
        <dbReference type="Rhea" id="RHEA:22508"/>
        <dbReference type="Rhea" id="RHEA-COMP:17339"/>
        <dbReference type="Rhea" id="RHEA-COMP:17340"/>
        <dbReference type="ChEBI" id="CHEBI:33019"/>
        <dbReference type="ChEBI" id="CHEBI:61560"/>
        <dbReference type="ChEBI" id="CHEBI:173112"/>
        <dbReference type="EC" id="2.7.7.7"/>
    </reaction>
</comment>
<dbReference type="FunFam" id="1.10.150.20:FF:000002">
    <property type="entry name" value="DNA polymerase I"/>
    <property type="match status" value="1"/>
</dbReference>
<evidence type="ECO:0000256" key="5">
    <source>
        <dbReference type="ARBA" id="ARBA00022722"/>
    </source>
</evidence>
<name>A0A286H6N6_9ACTN</name>
<keyword evidence="8 15" id="KW-0269">Exonuclease</keyword>
<evidence type="ECO:0000256" key="13">
    <source>
        <dbReference type="ARBA" id="ARBA00053603"/>
    </source>
</evidence>
<dbReference type="SMART" id="SM00482">
    <property type="entry name" value="POLAc"/>
    <property type="match status" value="1"/>
</dbReference>
<dbReference type="FunFam" id="1.10.150.20:FF:000003">
    <property type="entry name" value="DNA polymerase I"/>
    <property type="match status" value="1"/>
</dbReference>
<dbReference type="RefSeq" id="WP_097185706.1">
    <property type="nucleotide sequence ID" value="NZ_OCNK01000006.1"/>
</dbReference>
<dbReference type="SUPFAM" id="SSF47807">
    <property type="entry name" value="5' to 3' exonuclease, C-terminal subdomain"/>
    <property type="match status" value="1"/>
</dbReference>
<dbReference type="InterPro" id="IPR001098">
    <property type="entry name" value="DNA-dir_DNA_pol_A_palm_dom"/>
</dbReference>
<keyword evidence="4 15" id="KW-0235">DNA replication</keyword>
<dbReference type="NCBIfam" id="TIGR00593">
    <property type="entry name" value="pola"/>
    <property type="match status" value="1"/>
</dbReference>
<keyword evidence="7 15" id="KW-0378">Hydrolase</keyword>
<dbReference type="Pfam" id="PF02739">
    <property type="entry name" value="5_3_exonuc_N"/>
    <property type="match status" value="1"/>
</dbReference>
<evidence type="ECO:0000256" key="15">
    <source>
        <dbReference type="RuleBase" id="RU004460"/>
    </source>
</evidence>
<reference evidence="19" key="1">
    <citation type="submission" date="2017-09" db="EMBL/GenBank/DDBJ databases">
        <authorList>
            <person name="Varghese N."/>
            <person name="Submissions S."/>
        </authorList>
    </citation>
    <scope>NUCLEOTIDE SEQUENCE [LARGE SCALE GENOMIC DNA]</scope>
    <source>
        <strain evidence="19">DSM 44270</strain>
    </source>
</reference>
<dbReference type="GO" id="GO:0006302">
    <property type="term" value="P:double-strand break repair"/>
    <property type="evidence" value="ECO:0007669"/>
    <property type="project" value="TreeGrafter"/>
</dbReference>
<keyword evidence="3 15" id="KW-0548">Nucleotidyltransferase</keyword>
<feature type="domain" description="5'-3' exonuclease" evidence="16">
    <location>
        <begin position="18"/>
        <end position="280"/>
    </location>
</feature>
<evidence type="ECO:0000256" key="12">
    <source>
        <dbReference type="ARBA" id="ARBA00049244"/>
    </source>
</evidence>
<dbReference type="CDD" id="cd08637">
    <property type="entry name" value="DNA_pol_A_pol_I_C"/>
    <property type="match status" value="1"/>
</dbReference>
<dbReference type="Proteomes" id="UP000219482">
    <property type="component" value="Unassembled WGS sequence"/>
</dbReference>
<evidence type="ECO:0000313" key="18">
    <source>
        <dbReference type="EMBL" id="SOE03136.1"/>
    </source>
</evidence>
<dbReference type="InterPro" id="IPR029060">
    <property type="entry name" value="PIN-like_dom_sf"/>
</dbReference>
<evidence type="ECO:0000256" key="1">
    <source>
        <dbReference type="ARBA" id="ARBA00007705"/>
    </source>
</evidence>
<dbReference type="SUPFAM" id="SSF88723">
    <property type="entry name" value="PIN domain-like"/>
    <property type="match status" value="1"/>
</dbReference>
<dbReference type="CDD" id="cd09898">
    <property type="entry name" value="H3TH_53EXO"/>
    <property type="match status" value="1"/>
</dbReference>
<dbReference type="Pfam" id="PF22619">
    <property type="entry name" value="DNA_polI_exo1"/>
    <property type="match status" value="1"/>
</dbReference>
<dbReference type="InterPro" id="IPR002298">
    <property type="entry name" value="DNA_polymerase_A"/>
</dbReference>
<evidence type="ECO:0000256" key="4">
    <source>
        <dbReference type="ARBA" id="ARBA00022705"/>
    </source>
</evidence>
<organism evidence="18 19">
    <name type="scientific">Blastococcus haudaquaticus</name>
    <dbReference type="NCBI Taxonomy" id="1938745"/>
    <lineage>
        <taxon>Bacteria</taxon>
        <taxon>Bacillati</taxon>
        <taxon>Actinomycetota</taxon>
        <taxon>Actinomycetes</taxon>
        <taxon>Geodermatophilales</taxon>
        <taxon>Geodermatophilaceae</taxon>
        <taxon>Blastococcus</taxon>
    </lineage>
</organism>
<dbReference type="InterPro" id="IPR020046">
    <property type="entry name" value="5-3_exonucl_a-hlix_arch_N"/>
</dbReference>
<feature type="domain" description="DNA-directed DNA polymerase family A palm" evidence="17">
    <location>
        <begin position="668"/>
        <end position="879"/>
    </location>
</feature>
<evidence type="ECO:0000256" key="7">
    <source>
        <dbReference type="ARBA" id="ARBA00022801"/>
    </source>
</evidence>
<dbReference type="SMART" id="SM00475">
    <property type="entry name" value="53EXOc"/>
    <property type="match status" value="1"/>
</dbReference>
<dbReference type="SMART" id="SM00279">
    <property type="entry name" value="HhH2"/>
    <property type="match status" value="1"/>
</dbReference>
<dbReference type="InterPro" id="IPR012337">
    <property type="entry name" value="RNaseH-like_sf"/>
</dbReference>
<keyword evidence="9 15" id="KW-0239">DNA-directed DNA polymerase</keyword>
<comment type="function">
    <text evidence="13">In addition to polymerase activity, this DNA polymerase exhibits 3'-5' and 5'-3' exonuclease activity.</text>
</comment>
<dbReference type="InterPro" id="IPR036279">
    <property type="entry name" value="5-3_exonuclease_C_sf"/>
</dbReference>
<dbReference type="GO" id="GO:0003677">
    <property type="term" value="F:DNA binding"/>
    <property type="evidence" value="ECO:0007669"/>
    <property type="project" value="UniProtKB-UniRule"/>
</dbReference>
<evidence type="ECO:0000256" key="10">
    <source>
        <dbReference type="ARBA" id="ARBA00023125"/>
    </source>
</evidence>
<proteinExistence type="inferred from homology"/>
<evidence type="ECO:0000313" key="19">
    <source>
        <dbReference type="Proteomes" id="UP000219482"/>
    </source>
</evidence>
<dbReference type="Gene3D" id="3.30.420.10">
    <property type="entry name" value="Ribonuclease H-like superfamily/Ribonuclease H"/>
    <property type="match status" value="1"/>
</dbReference>
<accession>A0A286H6N6</accession>
<dbReference type="SUPFAM" id="SSF56672">
    <property type="entry name" value="DNA/RNA polymerases"/>
    <property type="match status" value="1"/>
</dbReference>
<dbReference type="Pfam" id="PF00476">
    <property type="entry name" value="DNA_pol_A"/>
    <property type="match status" value="1"/>
</dbReference>
<dbReference type="GO" id="GO:0003887">
    <property type="term" value="F:DNA-directed DNA polymerase activity"/>
    <property type="evidence" value="ECO:0007669"/>
    <property type="project" value="UniProtKB-UniRule"/>
</dbReference>
<evidence type="ECO:0000256" key="6">
    <source>
        <dbReference type="ARBA" id="ARBA00022763"/>
    </source>
</evidence>
<dbReference type="AlphaFoldDB" id="A0A286H6N6"/>
<dbReference type="FunFam" id="3.40.50.1010:FF:000001">
    <property type="entry name" value="DNA polymerase I"/>
    <property type="match status" value="1"/>
</dbReference>
<keyword evidence="10 15" id="KW-0238">DNA-binding</keyword>
<dbReference type="EC" id="2.7.7.7" evidence="14 15"/>
<dbReference type="GO" id="GO:0006261">
    <property type="term" value="P:DNA-templated DNA replication"/>
    <property type="evidence" value="ECO:0007669"/>
    <property type="project" value="UniProtKB-UniRule"/>
</dbReference>
<dbReference type="OrthoDB" id="9806424at2"/>
<dbReference type="SUPFAM" id="SSF53098">
    <property type="entry name" value="Ribonuclease H-like"/>
    <property type="match status" value="1"/>
</dbReference>
<sequence length="916" mass="99882">MSAPVSTTAPAVPTTSGARPRLLLLDGHSLAYRAFFALPVENFSTTTGQPTNAVYGFTSMLINILRDEKPTHLAVAFDVGRKTFRSEIFAEYKANRSESPTDFRGQVSLVQEVLAALHVPVITAENYEADDVIATLTVQAVEEGMDVLIATGDRDALQLVNDHVTVLYPRKGVSDMTRFTPEEVETKYGLTPAQYPDFAALRGDPSDNLPSIPSVGEKTAAKWVREYGSLDALVDQVDTVKGKVGEKLREHLSSVLQNRRLTELDRSVPLDLRPVDLGVQPWDRNEVHTLFDNLQFRVLRDRLFSTLTSAEPEVEGGFDVAEDELAPGGLGAWLDANARTGRTGLIFRGTWGRGTGELTGLGLAAGNDRATFVDLGPDLDAADEQALAAWLADPSAPKVAHEVKGPLLAIWSRGWEVEGLVSDTALAAYLANPGQRSFDLGDLAVRYLKRELRDAAEPEGQLTLDGLGPSEDDVAREAAHADVLKAVAVNDLSDALESVLGQRGGDALLGGIELPLTRVLAAMEYRGIAADLDFLHELQKEFADGVAAAAAECYAVIGREVNLGSPKQLQTVLFDELALPKTKKNKTGYTTDAEALTSLLATTGHPFLEHLLRHRDVTRLRTVIDGLIPMVDDAGRIHTTYQQTIAATGRLSSTDPNLQNIPIRTAEGRRIRQAFVVGQGHGQDFESLMTADYSQIEMRIMAHLSGDEGLIEAFTSGEDLHSFVASRAFGIPIEEVDPEMRRRIKAMSYGLAYGLSAYGLAQQLHITPEEARGQMHAYFERFGGIRDYLDGVVDEARMTGYTETTLGRRRYLPDLTSDNRQRREMAERMALNAPIQGSAADVIKVAMLNVEKAIAAEGLSSRMLLQVHDELVLEVAPGERERLEELVRREMAGAADLSVALEVSVGFGRTWDEAAH</sequence>
<evidence type="ECO:0000256" key="14">
    <source>
        <dbReference type="NCBIfam" id="TIGR00593"/>
    </source>
</evidence>
<keyword evidence="6 15" id="KW-0227">DNA damage</keyword>
<dbReference type="PANTHER" id="PTHR10133:SF27">
    <property type="entry name" value="DNA POLYMERASE NU"/>
    <property type="match status" value="1"/>
</dbReference>
<dbReference type="CDD" id="cd06140">
    <property type="entry name" value="DNA_polA_I_Bacillus_like_exo"/>
    <property type="match status" value="1"/>
</dbReference>
<dbReference type="EMBL" id="OCNK01000006">
    <property type="protein sequence ID" value="SOE03136.1"/>
    <property type="molecule type" value="Genomic_DNA"/>
</dbReference>
<dbReference type="InterPro" id="IPR020045">
    <property type="entry name" value="DNA_polI_H3TH"/>
</dbReference>
<dbReference type="InterPro" id="IPR002421">
    <property type="entry name" value="5-3_exonuclease"/>
</dbReference>
<protein>
    <recommendedName>
        <fullName evidence="14 15">DNA polymerase I</fullName>
        <ecNumber evidence="14 15">2.7.7.7</ecNumber>
    </recommendedName>
</protein>
<dbReference type="CDD" id="cd09859">
    <property type="entry name" value="PIN_53EXO"/>
    <property type="match status" value="1"/>
</dbReference>
<dbReference type="Gene3D" id="1.10.150.20">
    <property type="entry name" value="5' to 3' exonuclease, C-terminal subdomain"/>
    <property type="match status" value="2"/>
</dbReference>
<dbReference type="NCBIfam" id="NF004397">
    <property type="entry name" value="PRK05755.1"/>
    <property type="match status" value="1"/>
</dbReference>
<evidence type="ECO:0000256" key="8">
    <source>
        <dbReference type="ARBA" id="ARBA00022839"/>
    </source>
</evidence>
<keyword evidence="5" id="KW-0540">Nuclease</keyword>
<dbReference type="PANTHER" id="PTHR10133">
    <property type="entry name" value="DNA POLYMERASE I"/>
    <property type="match status" value="1"/>
</dbReference>
<dbReference type="InterPro" id="IPR008918">
    <property type="entry name" value="HhH2"/>
</dbReference>
<keyword evidence="11 15" id="KW-0234">DNA repair</keyword>
<evidence type="ECO:0000256" key="3">
    <source>
        <dbReference type="ARBA" id="ARBA00022695"/>
    </source>
</evidence>
<evidence type="ECO:0000259" key="16">
    <source>
        <dbReference type="SMART" id="SM00475"/>
    </source>
</evidence>
<dbReference type="InterPro" id="IPR018320">
    <property type="entry name" value="DNA_polymerase_1"/>
</dbReference>
<dbReference type="Gene3D" id="3.40.50.1010">
    <property type="entry name" value="5'-nuclease"/>
    <property type="match status" value="1"/>
</dbReference>
<dbReference type="Pfam" id="PF01367">
    <property type="entry name" value="5_3_exonuc"/>
    <property type="match status" value="1"/>
</dbReference>
<evidence type="ECO:0000256" key="11">
    <source>
        <dbReference type="ARBA" id="ARBA00023204"/>
    </source>
</evidence>
<keyword evidence="19" id="KW-1185">Reference proteome</keyword>
<dbReference type="Gene3D" id="1.20.1060.10">
    <property type="entry name" value="Taq DNA Polymerase, Chain T, domain 4"/>
    <property type="match status" value="1"/>
</dbReference>
<gene>
    <name evidence="15" type="primary">polA</name>
    <name evidence="18" type="ORF">SAMN06272739_3997</name>
</gene>
<evidence type="ECO:0000259" key="17">
    <source>
        <dbReference type="SMART" id="SM00482"/>
    </source>
</evidence>
<evidence type="ECO:0000256" key="2">
    <source>
        <dbReference type="ARBA" id="ARBA00022679"/>
    </source>
</evidence>
<comment type="similarity">
    <text evidence="1 15">Belongs to the DNA polymerase type-A family.</text>
</comment>
<dbReference type="Gene3D" id="3.30.70.370">
    <property type="match status" value="1"/>
</dbReference>
<dbReference type="InterPro" id="IPR043502">
    <property type="entry name" value="DNA/RNA_pol_sf"/>
</dbReference>
<keyword evidence="2 15" id="KW-0808">Transferase</keyword>
<dbReference type="PRINTS" id="PR00868">
    <property type="entry name" value="DNAPOLI"/>
</dbReference>
<comment type="function">
    <text evidence="15">In addition to polymerase activity, this DNA polymerase exhibits 5'-3' exonuclease activity.</text>
</comment>
<dbReference type="InterPro" id="IPR054690">
    <property type="entry name" value="DNA_polI_exonuclease"/>
</dbReference>
<dbReference type="GO" id="GO:0008409">
    <property type="term" value="F:5'-3' exonuclease activity"/>
    <property type="evidence" value="ECO:0007669"/>
    <property type="project" value="UniProtKB-UniRule"/>
</dbReference>
<dbReference type="InterPro" id="IPR036397">
    <property type="entry name" value="RNaseH_sf"/>
</dbReference>
<evidence type="ECO:0000256" key="9">
    <source>
        <dbReference type="ARBA" id="ARBA00022932"/>
    </source>
</evidence>